<evidence type="ECO:0000313" key="2">
    <source>
        <dbReference type="EMBL" id="KAG7524732.1"/>
    </source>
</evidence>
<reference evidence="2 3" key="1">
    <citation type="journal article" date="2021" name="Sci. Rep.">
        <title>Chromosome anchoring in Senegalese sole (Solea senegalensis) reveals sex-associated markers and genome rearrangements in flatfish.</title>
        <authorList>
            <person name="Guerrero-Cozar I."/>
            <person name="Gomez-Garrido J."/>
            <person name="Berbel C."/>
            <person name="Martinez-Blanch J.F."/>
            <person name="Alioto T."/>
            <person name="Claros M.G."/>
            <person name="Gagnaire P.A."/>
            <person name="Manchado M."/>
        </authorList>
    </citation>
    <scope>NUCLEOTIDE SEQUENCE [LARGE SCALE GENOMIC DNA]</scope>
    <source>
        <strain evidence="2">Sse05_10M</strain>
    </source>
</reference>
<gene>
    <name evidence="2" type="ORF">JOB18_016326</name>
</gene>
<dbReference type="AlphaFoldDB" id="A0AAV6T5Q2"/>
<dbReference type="Proteomes" id="UP000693946">
    <property type="component" value="Linkage Group LG1"/>
</dbReference>
<sequence>MGRRIICALSSPVDVLHRVGRLQEPTAGCENQRHLVYCTDQLSEAIMLHCMNVCLSHGLNEDLWISPCSNSQQQSRCSVTATLDGASLANMASKDTCSKRDDITLVIMCSHVVSVSTCSIGATQRFARAVAILESSHSPDHKVAHATFSLLKGSSNNPDFSFSFCQPMTWPLENKRQMESVGKREGERAGEERERGRVRTAERERGRERERLRAQQSVSLLWIHRWSPSLTRSILGTQANLSSISQNLEDYDR</sequence>
<accession>A0AAV6T5Q2</accession>
<evidence type="ECO:0000256" key="1">
    <source>
        <dbReference type="SAM" id="MobiDB-lite"/>
    </source>
</evidence>
<dbReference type="EMBL" id="JAGKHQ010000001">
    <property type="protein sequence ID" value="KAG7524732.1"/>
    <property type="molecule type" value="Genomic_DNA"/>
</dbReference>
<name>A0AAV6T5Q2_SOLSE</name>
<protein>
    <submittedName>
        <fullName evidence="2">Uncharacterized protein</fullName>
    </submittedName>
</protein>
<feature type="region of interest" description="Disordered" evidence="1">
    <location>
        <begin position="177"/>
        <end position="210"/>
    </location>
</feature>
<keyword evidence="3" id="KW-1185">Reference proteome</keyword>
<comment type="caution">
    <text evidence="2">The sequence shown here is derived from an EMBL/GenBank/DDBJ whole genome shotgun (WGS) entry which is preliminary data.</text>
</comment>
<evidence type="ECO:0000313" key="3">
    <source>
        <dbReference type="Proteomes" id="UP000693946"/>
    </source>
</evidence>
<proteinExistence type="predicted"/>
<organism evidence="2 3">
    <name type="scientific">Solea senegalensis</name>
    <name type="common">Senegalese sole</name>
    <dbReference type="NCBI Taxonomy" id="28829"/>
    <lineage>
        <taxon>Eukaryota</taxon>
        <taxon>Metazoa</taxon>
        <taxon>Chordata</taxon>
        <taxon>Craniata</taxon>
        <taxon>Vertebrata</taxon>
        <taxon>Euteleostomi</taxon>
        <taxon>Actinopterygii</taxon>
        <taxon>Neopterygii</taxon>
        <taxon>Teleostei</taxon>
        <taxon>Neoteleostei</taxon>
        <taxon>Acanthomorphata</taxon>
        <taxon>Carangaria</taxon>
        <taxon>Pleuronectiformes</taxon>
        <taxon>Pleuronectoidei</taxon>
        <taxon>Soleidae</taxon>
        <taxon>Solea</taxon>
    </lineage>
</organism>